<protein>
    <submittedName>
        <fullName evidence="2">Uncharacterized protein</fullName>
    </submittedName>
</protein>
<name>A0AAD5XGM7_9FUNG</name>
<feature type="region of interest" description="Disordered" evidence="1">
    <location>
        <begin position="86"/>
        <end position="120"/>
    </location>
</feature>
<sequence>MTTTLKVFEQCDQSRPPKYLIELREAALEIVQLKKGKENVGSAAGAAGFAQTIKDAGDWLAAIEPHMNRRGSGIKSNPQTRSHVVFAKPPQPQANNSKSDANIVRSKSRNSFSYRRDDDSKSISGIDDDAVSVISSVGSLFIEGEDGKSFVSSSFETLSFCSEPVLTPQELLSIGASIVPSINRDDFNRRRKAPMHIQLERTANNIQTQGKN</sequence>
<evidence type="ECO:0000313" key="3">
    <source>
        <dbReference type="Proteomes" id="UP001211907"/>
    </source>
</evidence>
<reference evidence="2" key="1">
    <citation type="submission" date="2020-05" db="EMBL/GenBank/DDBJ databases">
        <title>Phylogenomic resolution of chytrid fungi.</title>
        <authorList>
            <person name="Stajich J.E."/>
            <person name="Amses K."/>
            <person name="Simmons R."/>
            <person name="Seto K."/>
            <person name="Myers J."/>
            <person name="Bonds A."/>
            <person name="Quandt C.A."/>
            <person name="Barry K."/>
            <person name="Liu P."/>
            <person name="Grigoriev I."/>
            <person name="Longcore J.E."/>
            <person name="James T.Y."/>
        </authorList>
    </citation>
    <scope>NUCLEOTIDE SEQUENCE</scope>
    <source>
        <strain evidence="2">JEL0513</strain>
    </source>
</reference>
<evidence type="ECO:0000256" key="1">
    <source>
        <dbReference type="SAM" id="MobiDB-lite"/>
    </source>
</evidence>
<accession>A0AAD5XGM7</accession>
<dbReference type="EMBL" id="JADGJH010000794">
    <property type="protein sequence ID" value="KAJ3122615.1"/>
    <property type="molecule type" value="Genomic_DNA"/>
</dbReference>
<organism evidence="2 3">
    <name type="scientific">Physocladia obscura</name>
    <dbReference type="NCBI Taxonomy" id="109957"/>
    <lineage>
        <taxon>Eukaryota</taxon>
        <taxon>Fungi</taxon>
        <taxon>Fungi incertae sedis</taxon>
        <taxon>Chytridiomycota</taxon>
        <taxon>Chytridiomycota incertae sedis</taxon>
        <taxon>Chytridiomycetes</taxon>
        <taxon>Chytridiales</taxon>
        <taxon>Chytriomycetaceae</taxon>
        <taxon>Physocladia</taxon>
    </lineage>
</organism>
<dbReference type="Proteomes" id="UP001211907">
    <property type="component" value="Unassembled WGS sequence"/>
</dbReference>
<keyword evidence="3" id="KW-1185">Reference proteome</keyword>
<evidence type="ECO:0000313" key="2">
    <source>
        <dbReference type="EMBL" id="KAJ3122615.1"/>
    </source>
</evidence>
<comment type="caution">
    <text evidence="2">The sequence shown here is derived from an EMBL/GenBank/DDBJ whole genome shotgun (WGS) entry which is preliminary data.</text>
</comment>
<gene>
    <name evidence="2" type="ORF">HK100_011904</name>
</gene>
<dbReference type="AlphaFoldDB" id="A0AAD5XGM7"/>
<proteinExistence type="predicted"/>